<organism evidence="2 3">
    <name type="scientific">Sphingomonas hengshuiensis</name>
    <dbReference type="NCBI Taxonomy" id="1609977"/>
    <lineage>
        <taxon>Bacteria</taxon>
        <taxon>Pseudomonadati</taxon>
        <taxon>Pseudomonadota</taxon>
        <taxon>Alphaproteobacteria</taxon>
        <taxon>Sphingomonadales</taxon>
        <taxon>Sphingomonadaceae</taxon>
        <taxon>Sphingomonas</taxon>
    </lineage>
</organism>
<dbReference type="PROSITE" id="PS51186">
    <property type="entry name" value="GNAT"/>
    <property type="match status" value="1"/>
</dbReference>
<accession>A0A7U4J787</accession>
<dbReference type="PANTHER" id="PTHR43792">
    <property type="entry name" value="GNAT FAMILY, PUTATIVE (AFU_ORTHOLOGUE AFUA_3G00765)-RELATED-RELATED"/>
    <property type="match status" value="1"/>
</dbReference>
<feature type="domain" description="N-acetyltransferase" evidence="1">
    <location>
        <begin position="7"/>
        <end position="177"/>
    </location>
</feature>
<name>A0A7U4J787_9SPHN</name>
<dbReference type="Gene3D" id="3.40.630.30">
    <property type="match status" value="1"/>
</dbReference>
<dbReference type="Pfam" id="PF13302">
    <property type="entry name" value="Acetyltransf_3"/>
    <property type="match status" value="1"/>
</dbReference>
<dbReference type="Proteomes" id="UP000032300">
    <property type="component" value="Chromosome"/>
</dbReference>
<proteinExistence type="predicted"/>
<evidence type="ECO:0000259" key="1">
    <source>
        <dbReference type="PROSITE" id="PS51186"/>
    </source>
</evidence>
<dbReference type="InterPro" id="IPR016181">
    <property type="entry name" value="Acyl_CoA_acyltransferase"/>
</dbReference>
<evidence type="ECO:0000313" key="3">
    <source>
        <dbReference type="Proteomes" id="UP000032300"/>
    </source>
</evidence>
<protein>
    <recommendedName>
        <fullName evidence="1">N-acetyltransferase domain-containing protein</fullName>
    </recommendedName>
</protein>
<evidence type="ECO:0000313" key="2">
    <source>
        <dbReference type="EMBL" id="AJP71528.1"/>
    </source>
</evidence>
<dbReference type="SUPFAM" id="SSF55729">
    <property type="entry name" value="Acyl-CoA N-acyltransferases (Nat)"/>
    <property type="match status" value="1"/>
</dbReference>
<gene>
    <name evidence="2" type="ORF">TS85_06665</name>
</gene>
<dbReference type="GO" id="GO:0016747">
    <property type="term" value="F:acyltransferase activity, transferring groups other than amino-acyl groups"/>
    <property type="evidence" value="ECO:0007669"/>
    <property type="project" value="InterPro"/>
</dbReference>
<dbReference type="EMBL" id="CP010836">
    <property type="protein sequence ID" value="AJP71528.1"/>
    <property type="molecule type" value="Genomic_DNA"/>
</dbReference>
<dbReference type="OrthoDB" id="6293260at2"/>
<reference evidence="2 3" key="1">
    <citation type="journal article" date="2015" name="Int. J. Syst. Evol. Microbiol.">
        <title>Sphingomonas hengshuiensis sp. nov., isolated from lake wetland.</title>
        <authorList>
            <person name="Wei S."/>
            <person name="Wang T."/>
            <person name="Liu H."/>
            <person name="Zhang C."/>
            <person name="Guo J."/>
            <person name="Wang Q."/>
            <person name="Liang K."/>
            <person name="Zhang Z."/>
        </authorList>
    </citation>
    <scope>NUCLEOTIDE SEQUENCE [LARGE SCALE GENOMIC DNA]</scope>
    <source>
        <strain evidence="2 3">WHSC-8</strain>
    </source>
</reference>
<dbReference type="InterPro" id="IPR051531">
    <property type="entry name" value="N-acetyltransferase"/>
</dbReference>
<dbReference type="InterPro" id="IPR000182">
    <property type="entry name" value="GNAT_dom"/>
</dbReference>
<dbReference type="KEGG" id="sphi:TS85_06665"/>
<dbReference type="RefSeq" id="WP_044331191.1">
    <property type="nucleotide sequence ID" value="NZ_CP010836.1"/>
</dbReference>
<dbReference type="AlphaFoldDB" id="A0A7U4J787"/>
<dbReference type="PANTHER" id="PTHR43792:SF1">
    <property type="entry name" value="N-ACETYLTRANSFERASE DOMAIN-CONTAINING PROTEIN"/>
    <property type="match status" value="1"/>
</dbReference>
<reference evidence="2 3" key="2">
    <citation type="submission" date="2015-02" db="EMBL/GenBank/DDBJ databases">
        <title>The complete genome of Sphingomonas hengshuiensis sp. WHSC-8 isolated from soil of Hengshui Lake.</title>
        <authorList>
            <person name="Wei S."/>
            <person name="Guo J."/>
            <person name="Su C."/>
            <person name="Wu R."/>
            <person name="Zhang Z."/>
            <person name="Liang K."/>
            <person name="Li H."/>
            <person name="Wang T."/>
            <person name="Liu H."/>
            <person name="Zhang C."/>
            <person name="Li Z."/>
            <person name="Wang Q."/>
            <person name="Meng J."/>
        </authorList>
    </citation>
    <scope>NUCLEOTIDE SEQUENCE [LARGE SCALE GENOMIC DNA]</scope>
    <source>
        <strain evidence="2 3">WHSC-8</strain>
    </source>
</reference>
<keyword evidence="3" id="KW-1185">Reference proteome</keyword>
<sequence length="179" mass="20015">MIETARLRLRPWREADKPGFHALVNTPAMMEHFGGPRPQARHDAILDAQMAQQARHGHCMWAVEIAATGELAGVCGLRIGGHPGTPVPEELEIGWRIGEAHWGQGIAREAAEASIAWGWANTHRPRIAAWTTIGNFRSWGLMERLGMRRRADLDFRHPDFAVDDPFGAMIVYAIDRPSR</sequence>